<dbReference type="Gene3D" id="2.60.120.10">
    <property type="entry name" value="Jelly Rolls"/>
    <property type="match status" value="1"/>
</dbReference>
<dbReference type="SUPFAM" id="SSF51182">
    <property type="entry name" value="RmlC-like cupins"/>
    <property type="match status" value="1"/>
</dbReference>
<dbReference type="EMBL" id="AMRK01000002">
    <property type="protein sequence ID" value="EKE73476.1"/>
    <property type="molecule type" value="Genomic_DNA"/>
</dbReference>
<dbReference type="OrthoDB" id="5290459at2"/>
<dbReference type="Pfam" id="PF07883">
    <property type="entry name" value="Cupin_2"/>
    <property type="match status" value="1"/>
</dbReference>
<gene>
    <name evidence="3" type="ORF">B30_05417</name>
</gene>
<feature type="domain" description="Cupin type-2" evidence="2">
    <location>
        <begin position="49"/>
        <end position="120"/>
    </location>
</feature>
<dbReference type="AlphaFoldDB" id="K2IT74"/>
<evidence type="ECO:0000259" key="2">
    <source>
        <dbReference type="Pfam" id="PF07883"/>
    </source>
</evidence>
<sequence length="165" mass="18122">MPQKKKIDVPSLPAKIGTLYPPPYHTNTRARVKRALGDTAGLTQFGVNMTTLPPGTWSALPHWHEKEDEFVYIVSGHPTLVYGDTEEQLAPGDCAGFKAGEEIGHCLQNRTDSDVIVLEVGSRIAGERAYYPGLDLMADTASDAFYHHLDGTPYADIKRRGPDDD</sequence>
<reference evidence="3 4" key="1">
    <citation type="submission" date="2012-09" db="EMBL/GenBank/DDBJ databases">
        <title>Celeribacter baekdonensis B30 Genome Sequencing.</title>
        <authorList>
            <person name="Wang W."/>
        </authorList>
    </citation>
    <scope>NUCLEOTIDE SEQUENCE [LARGE SCALE GENOMIC DNA]</scope>
    <source>
        <strain evidence="3 4">B30</strain>
    </source>
</reference>
<dbReference type="PATRIC" id="fig|1208323.3.peg.1118"/>
<keyword evidence="1" id="KW-0479">Metal-binding</keyword>
<evidence type="ECO:0000313" key="4">
    <source>
        <dbReference type="Proteomes" id="UP000006762"/>
    </source>
</evidence>
<name>K2IT74_9RHOB</name>
<dbReference type="eggNOG" id="COG3837">
    <property type="taxonomic scope" value="Bacteria"/>
</dbReference>
<dbReference type="GO" id="GO:0046872">
    <property type="term" value="F:metal ion binding"/>
    <property type="evidence" value="ECO:0007669"/>
    <property type="project" value="UniProtKB-KW"/>
</dbReference>
<protein>
    <recommendedName>
        <fullName evidence="2">Cupin type-2 domain-containing protein</fullName>
    </recommendedName>
</protein>
<dbReference type="InterPro" id="IPR051610">
    <property type="entry name" value="GPI/OXD"/>
</dbReference>
<evidence type="ECO:0000313" key="3">
    <source>
        <dbReference type="EMBL" id="EKE73476.1"/>
    </source>
</evidence>
<keyword evidence="4" id="KW-1185">Reference proteome</keyword>
<dbReference type="RefSeq" id="WP_009571019.1">
    <property type="nucleotide sequence ID" value="NZ_AMRK01000002.1"/>
</dbReference>
<dbReference type="InterPro" id="IPR013096">
    <property type="entry name" value="Cupin_2"/>
</dbReference>
<evidence type="ECO:0000256" key="1">
    <source>
        <dbReference type="ARBA" id="ARBA00022723"/>
    </source>
</evidence>
<dbReference type="InterPro" id="IPR011051">
    <property type="entry name" value="RmlC_Cupin_sf"/>
</dbReference>
<proteinExistence type="predicted"/>
<dbReference type="CDD" id="cd02224">
    <property type="entry name" value="cupin_SPO2919-like"/>
    <property type="match status" value="1"/>
</dbReference>
<dbReference type="InterPro" id="IPR014710">
    <property type="entry name" value="RmlC-like_jellyroll"/>
</dbReference>
<dbReference type="Proteomes" id="UP000006762">
    <property type="component" value="Unassembled WGS sequence"/>
</dbReference>
<organism evidence="3 4">
    <name type="scientific">Celeribacter baekdonensis B30</name>
    <dbReference type="NCBI Taxonomy" id="1208323"/>
    <lineage>
        <taxon>Bacteria</taxon>
        <taxon>Pseudomonadati</taxon>
        <taxon>Pseudomonadota</taxon>
        <taxon>Alphaproteobacteria</taxon>
        <taxon>Rhodobacterales</taxon>
        <taxon>Roseobacteraceae</taxon>
        <taxon>Celeribacter</taxon>
    </lineage>
</organism>
<dbReference type="PANTHER" id="PTHR35848">
    <property type="entry name" value="OXALATE-BINDING PROTEIN"/>
    <property type="match status" value="1"/>
</dbReference>
<dbReference type="STRING" id="1208323.B30_05417"/>
<comment type="caution">
    <text evidence="3">The sequence shown here is derived from an EMBL/GenBank/DDBJ whole genome shotgun (WGS) entry which is preliminary data.</text>
</comment>
<dbReference type="PANTHER" id="PTHR35848:SF9">
    <property type="entry name" value="SLL1358 PROTEIN"/>
    <property type="match status" value="1"/>
</dbReference>
<accession>K2IT74</accession>